<dbReference type="EC" id="5.3.3.2" evidence="11"/>
<comment type="catalytic activity">
    <reaction evidence="11">
        <text>isopentenyl diphosphate = dimethylallyl diphosphate</text>
        <dbReference type="Rhea" id="RHEA:23284"/>
        <dbReference type="ChEBI" id="CHEBI:57623"/>
        <dbReference type="ChEBI" id="CHEBI:128769"/>
        <dbReference type="EC" id="5.3.3.2"/>
    </reaction>
</comment>
<evidence type="ECO:0000256" key="2">
    <source>
        <dbReference type="ARBA" id="ARBA00022490"/>
    </source>
</evidence>
<keyword evidence="3 11" id="KW-0285">Flavoprotein</keyword>
<keyword evidence="14" id="KW-1185">Reference proteome</keyword>
<sequence length="344" mass="36982">MQDRKLKHLEACLREDSQYQTVKTGLEQVSWPYRALPELNLNDVDLRCTFMGKPLSAPLLIGAMTGGTEHAARINRNLALAAQELGIGMMLGSQRVMLEHPEASYSFQVREHAPDILLIGNLGVAQFVKGYTTSHIIKAIGAVKADGLALHTNPLQEAMQTGGDTNFQGITEVMETLVKKSWFPILLKEVGHGIGRTTAEQIRHIPFAAIDVAGAGGTSWARVEDLVANGQITQPDLGEVGIPTAKALTETREVLPHMPLIASGGIRSGLDVAKCLMLGAQVCAIARPLVQPALKGPDAVLMYLLKIIQQLKTALFVAGIPHVGELTQLEPPAPPPPPSYLVDD</sequence>
<dbReference type="Pfam" id="PF01070">
    <property type="entry name" value="FMN_dh"/>
    <property type="match status" value="1"/>
</dbReference>
<keyword evidence="6 11" id="KW-0460">Magnesium</keyword>
<feature type="binding site" evidence="11">
    <location>
        <position position="157"/>
    </location>
    <ligand>
        <name>Mg(2+)</name>
        <dbReference type="ChEBI" id="CHEBI:18420"/>
    </ligand>
</feature>
<dbReference type="InterPro" id="IPR011179">
    <property type="entry name" value="IPdP_isomerase"/>
</dbReference>
<comment type="subunit">
    <text evidence="10 11">Homooctamer. Dimer of tetramers.</text>
</comment>
<feature type="binding site" evidence="11">
    <location>
        <begin position="286"/>
        <end position="287"/>
    </location>
    <ligand>
        <name>FMN</name>
        <dbReference type="ChEBI" id="CHEBI:58210"/>
    </ligand>
</feature>
<comment type="caution">
    <text evidence="13">The sequence shown here is derived from an EMBL/GenBank/DDBJ whole genome shotgun (WGS) entry which is preliminary data.</text>
</comment>
<dbReference type="EMBL" id="BJXB01000003">
    <property type="protein sequence ID" value="GEM45399.1"/>
    <property type="molecule type" value="Genomic_DNA"/>
</dbReference>
<keyword evidence="2 11" id="KW-0963">Cytoplasm</keyword>
<proteinExistence type="inferred from homology"/>
<dbReference type="SUPFAM" id="SSF51395">
    <property type="entry name" value="FMN-linked oxidoreductases"/>
    <property type="match status" value="1"/>
</dbReference>
<comment type="similarity">
    <text evidence="11">Belongs to the IPP isomerase type 2 family.</text>
</comment>
<dbReference type="Proteomes" id="UP000321306">
    <property type="component" value="Unassembled WGS sequence"/>
</dbReference>
<dbReference type="GO" id="GO:0008299">
    <property type="term" value="P:isoprenoid biosynthetic process"/>
    <property type="evidence" value="ECO:0007669"/>
    <property type="project" value="UniProtKB-UniRule"/>
</dbReference>
<evidence type="ECO:0000313" key="14">
    <source>
        <dbReference type="Proteomes" id="UP000321306"/>
    </source>
</evidence>
<evidence type="ECO:0000256" key="1">
    <source>
        <dbReference type="ARBA" id="ARBA00001917"/>
    </source>
</evidence>
<keyword evidence="9 11" id="KW-0413">Isomerase</keyword>
<dbReference type="GO" id="GO:0070402">
    <property type="term" value="F:NADPH binding"/>
    <property type="evidence" value="ECO:0007669"/>
    <property type="project" value="UniProtKB-UniRule"/>
</dbReference>
<dbReference type="GO" id="GO:0000287">
    <property type="term" value="F:magnesium ion binding"/>
    <property type="evidence" value="ECO:0007669"/>
    <property type="project" value="UniProtKB-UniRule"/>
</dbReference>
<dbReference type="NCBIfam" id="TIGR02151">
    <property type="entry name" value="IPP_isom_2"/>
    <property type="match status" value="1"/>
</dbReference>
<feature type="binding site" evidence="11">
    <location>
        <position position="188"/>
    </location>
    <ligand>
        <name>FMN</name>
        <dbReference type="ChEBI" id="CHEBI:58210"/>
    </ligand>
</feature>
<feature type="binding site" evidence="11">
    <location>
        <begin position="63"/>
        <end position="65"/>
    </location>
    <ligand>
        <name>FMN</name>
        <dbReference type="ChEBI" id="CHEBI:58210"/>
    </ligand>
</feature>
<evidence type="ECO:0000256" key="3">
    <source>
        <dbReference type="ARBA" id="ARBA00022630"/>
    </source>
</evidence>
<evidence type="ECO:0000256" key="4">
    <source>
        <dbReference type="ARBA" id="ARBA00022643"/>
    </source>
</evidence>
<feature type="domain" description="FMN-dependent dehydrogenase" evidence="12">
    <location>
        <begin position="174"/>
        <end position="328"/>
    </location>
</feature>
<feature type="binding site" evidence="11">
    <location>
        <position position="218"/>
    </location>
    <ligand>
        <name>FMN</name>
        <dbReference type="ChEBI" id="CHEBI:58210"/>
    </ligand>
</feature>
<dbReference type="GO" id="GO:0005737">
    <property type="term" value="C:cytoplasm"/>
    <property type="evidence" value="ECO:0007669"/>
    <property type="project" value="UniProtKB-SubCell"/>
</dbReference>
<dbReference type="GO" id="GO:0004452">
    <property type="term" value="F:isopentenyl-diphosphate delta-isomerase activity"/>
    <property type="evidence" value="ECO:0007669"/>
    <property type="project" value="UniProtKB-UniRule"/>
</dbReference>
<dbReference type="PIRSF" id="PIRSF003314">
    <property type="entry name" value="IPP_isomerase"/>
    <property type="match status" value="1"/>
</dbReference>
<feature type="binding site" evidence="11">
    <location>
        <begin position="93"/>
        <end position="95"/>
    </location>
    <ligand>
        <name>substrate</name>
    </ligand>
</feature>
<keyword evidence="8 11" id="KW-0414">Isoprene biosynthesis</keyword>
<organism evidence="13 14">
    <name type="scientific">Deinococcus cellulosilyticus (strain DSM 18568 / NBRC 106333 / KACC 11606 / 5516J-15)</name>
    <dbReference type="NCBI Taxonomy" id="1223518"/>
    <lineage>
        <taxon>Bacteria</taxon>
        <taxon>Thermotogati</taxon>
        <taxon>Deinococcota</taxon>
        <taxon>Deinococci</taxon>
        <taxon>Deinococcales</taxon>
        <taxon>Deinococcaceae</taxon>
        <taxon>Deinococcus</taxon>
    </lineage>
</organism>
<comment type="caution">
    <text evidence="11">Lacks conserved residue(s) required for the propagation of feature annotation.</text>
</comment>
<reference evidence="13 14" key="1">
    <citation type="submission" date="2019-07" db="EMBL/GenBank/DDBJ databases">
        <title>Whole genome shotgun sequence of Deinococcus cellulosilyticus NBRC 106333.</title>
        <authorList>
            <person name="Hosoyama A."/>
            <person name="Uohara A."/>
            <person name="Ohji S."/>
            <person name="Ichikawa N."/>
        </authorList>
    </citation>
    <scope>NUCLEOTIDE SEQUENCE [LARGE SCALE GENOMIC DNA]</scope>
    <source>
        <strain evidence="13 14">NBRC 106333</strain>
    </source>
</reference>
<comment type="function">
    <text evidence="11">Involved in the biosynthesis of isoprenoids. Catalyzes the 1,3-allylic rearrangement of the homoallylic substrate isopentenyl (IPP) to its allylic isomer, dimethylallyl diphosphate (DMAPP).</text>
</comment>
<dbReference type="PANTHER" id="PTHR43665:SF1">
    <property type="entry name" value="ISOPENTENYL-DIPHOSPHATE DELTA-ISOMERASE"/>
    <property type="match status" value="1"/>
</dbReference>
<dbReference type="Gene3D" id="3.20.20.70">
    <property type="entry name" value="Aldolase class I"/>
    <property type="match status" value="1"/>
</dbReference>
<dbReference type="GO" id="GO:0016491">
    <property type="term" value="F:oxidoreductase activity"/>
    <property type="evidence" value="ECO:0007669"/>
    <property type="project" value="InterPro"/>
</dbReference>
<dbReference type="HAMAP" id="MF_00354">
    <property type="entry name" value="Idi_2"/>
    <property type="match status" value="1"/>
</dbReference>
<feature type="binding site" evidence="11">
    <location>
        <position position="121"/>
    </location>
    <ligand>
        <name>FMN</name>
        <dbReference type="ChEBI" id="CHEBI:58210"/>
    </ligand>
</feature>
<evidence type="ECO:0000256" key="6">
    <source>
        <dbReference type="ARBA" id="ARBA00022842"/>
    </source>
</evidence>
<keyword evidence="4 11" id="KW-0288">FMN</keyword>
<gene>
    <name evidence="11 13" type="primary">fni</name>
    <name evidence="13" type="ORF">DC3_10340</name>
</gene>
<feature type="binding site" evidence="11">
    <location>
        <begin position="265"/>
        <end position="267"/>
    </location>
    <ligand>
        <name>FMN</name>
        <dbReference type="ChEBI" id="CHEBI:58210"/>
    </ligand>
</feature>
<feature type="binding site" evidence="11">
    <location>
        <position position="93"/>
    </location>
    <ligand>
        <name>FMN</name>
        <dbReference type="ChEBI" id="CHEBI:58210"/>
    </ligand>
</feature>
<name>A0A511MXW8_DEIC1</name>
<comment type="cofactor">
    <cofactor evidence="11">
        <name>Mg(2+)</name>
        <dbReference type="ChEBI" id="CHEBI:18420"/>
    </cofactor>
</comment>
<protein>
    <recommendedName>
        <fullName evidence="11">Isopentenyl-diphosphate delta-isomerase</fullName>
        <shortName evidence="11">IPP isomerase</shortName>
        <ecNumber evidence="11">5.3.3.2</ecNumber>
    </recommendedName>
    <alternativeName>
        <fullName evidence="11">Isopentenyl diphosphate:dimethylallyl diphosphate isomerase</fullName>
    </alternativeName>
    <alternativeName>
        <fullName evidence="11">Isopentenyl pyrophosphate isomerase</fullName>
    </alternativeName>
    <alternativeName>
        <fullName evidence="11">Type 2 isopentenyl diphosphate isomerase</fullName>
        <shortName evidence="11">IDI-2</shortName>
    </alternativeName>
</protein>
<comment type="subcellular location">
    <subcellularLocation>
        <location evidence="11">Cytoplasm</location>
    </subcellularLocation>
</comment>
<evidence type="ECO:0000256" key="7">
    <source>
        <dbReference type="ARBA" id="ARBA00022857"/>
    </source>
</evidence>
<keyword evidence="5 11" id="KW-0479">Metal-binding</keyword>
<keyword evidence="7 11" id="KW-0521">NADP</keyword>
<comment type="cofactor">
    <cofactor evidence="1 11">
        <name>FMN</name>
        <dbReference type="ChEBI" id="CHEBI:58210"/>
    </cofactor>
</comment>
<evidence type="ECO:0000256" key="8">
    <source>
        <dbReference type="ARBA" id="ARBA00023229"/>
    </source>
</evidence>
<dbReference type="CDD" id="cd02811">
    <property type="entry name" value="IDI-2_FMN"/>
    <property type="match status" value="1"/>
</dbReference>
<dbReference type="InterPro" id="IPR013785">
    <property type="entry name" value="Aldolase_TIM"/>
</dbReference>
<dbReference type="AlphaFoldDB" id="A0A511MXW8"/>
<feature type="binding site" evidence="11">
    <location>
        <begin position="4"/>
        <end position="5"/>
    </location>
    <ligand>
        <name>substrate</name>
    </ligand>
</feature>
<feature type="binding site" evidence="11">
    <location>
        <position position="156"/>
    </location>
    <ligand>
        <name>substrate</name>
    </ligand>
</feature>
<dbReference type="PANTHER" id="PTHR43665">
    <property type="entry name" value="ISOPENTENYL-DIPHOSPHATE DELTA-ISOMERASE"/>
    <property type="match status" value="1"/>
</dbReference>
<evidence type="ECO:0000256" key="5">
    <source>
        <dbReference type="ARBA" id="ARBA00022723"/>
    </source>
</evidence>
<evidence type="ECO:0000256" key="9">
    <source>
        <dbReference type="ARBA" id="ARBA00023235"/>
    </source>
</evidence>
<dbReference type="GO" id="GO:0010181">
    <property type="term" value="F:FMN binding"/>
    <property type="evidence" value="ECO:0007669"/>
    <property type="project" value="UniProtKB-UniRule"/>
</dbReference>
<evidence type="ECO:0000256" key="11">
    <source>
        <dbReference type="HAMAP-Rule" id="MF_00354"/>
    </source>
</evidence>
<accession>A0A511MXW8</accession>
<comment type="cofactor">
    <cofactor evidence="11">
        <name>NADPH</name>
        <dbReference type="ChEBI" id="CHEBI:57783"/>
    </cofactor>
</comment>
<evidence type="ECO:0000259" key="12">
    <source>
        <dbReference type="Pfam" id="PF01070"/>
    </source>
</evidence>
<evidence type="ECO:0000313" key="13">
    <source>
        <dbReference type="EMBL" id="GEM45399.1"/>
    </source>
</evidence>
<dbReference type="InterPro" id="IPR000262">
    <property type="entry name" value="FMN-dep_DH"/>
</dbReference>
<evidence type="ECO:0000256" key="10">
    <source>
        <dbReference type="ARBA" id="ARBA00025810"/>
    </source>
</evidence>